<evidence type="ECO:0000256" key="5">
    <source>
        <dbReference type="RuleBase" id="RU004182"/>
    </source>
</evidence>
<dbReference type="InterPro" id="IPR002081">
    <property type="entry name" value="Cryptochrome/DNA_photolyase_1"/>
</dbReference>
<dbReference type="InterPro" id="IPR018394">
    <property type="entry name" value="DNA_photolyase_1_CS_C"/>
</dbReference>
<dbReference type="PROSITE" id="PS00394">
    <property type="entry name" value="DNA_PHOTOLYASES_1_1"/>
    <property type="match status" value="1"/>
</dbReference>
<dbReference type="EMBL" id="CP059399">
    <property type="protein sequence ID" value="QLY28702.1"/>
    <property type="molecule type" value="Genomic_DNA"/>
</dbReference>
<evidence type="ECO:0000259" key="6">
    <source>
        <dbReference type="PROSITE" id="PS51645"/>
    </source>
</evidence>
<dbReference type="InterPro" id="IPR005101">
    <property type="entry name" value="Cryptochr/Photolyase_FAD-bd"/>
</dbReference>
<dbReference type="PROSITE" id="PS51645">
    <property type="entry name" value="PHR_CRY_ALPHA_BETA"/>
    <property type="match status" value="1"/>
</dbReference>
<dbReference type="KEGG" id="nhu:H0264_25650"/>
<dbReference type="GO" id="GO:0009416">
    <property type="term" value="P:response to light stimulus"/>
    <property type="evidence" value="ECO:0007669"/>
    <property type="project" value="TreeGrafter"/>
</dbReference>
<sequence length="440" mass="48609">MSVAVALFTRDLRTRDNPVLAAAVRAGTEVVPLFVLDDGILGRKPGAANRIRFLTAALAELDSELRALGGRLVVRRGAVADSVARVVAETGADSVHLAADVSRYSRERERALRERLAHTGCRVHAHAGSITVVDPAALRPATGREHFAVFTPYFNRWLDMPLRTPLRRPARLRLPRIESDTLPAAADLCGDPGSPTLAVGGETTGRKLLREWLSGPVERYHTDSDDLAAAPTSRLSPHLHFGCLSPVEVVHRTDLSTPGGHAFARQLAWRDFHHQILSATPETAWRDYRPRPVRRHDPQAVAAWETGRTGYPVIDAAMRQLLAEGWMPGRARLIAASFFTKSLGLDWRIGAAHFERWLVDADLANNRMNWQWAAGTGTDTRPNRVLNPLRQADRYDPQGAYVRRWIPELAELPGPAVHRPWRAGLAAADYPPPIIECNGM</sequence>
<dbReference type="GO" id="GO:0006139">
    <property type="term" value="P:nucleobase-containing compound metabolic process"/>
    <property type="evidence" value="ECO:0007669"/>
    <property type="project" value="UniProtKB-ARBA"/>
</dbReference>
<dbReference type="InterPro" id="IPR006050">
    <property type="entry name" value="DNA_photolyase_N"/>
</dbReference>
<keyword evidence="8" id="KW-1185">Reference proteome</keyword>
<evidence type="ECO:0000256" key="1">
    <source>
        <dbReference type="ARBA" id="ARBA00022630"/>
    </source>
</evidence>
<dbReference type="PANTHER" id="PTHR11455:SF9">
    <property type="entry name" value="CRYPTOCHROME CIRCADIAN CLOCK 5 ISOFORM X1"/>
    <property type="match status" value="1"/>
</dbReference>
<dbReference type="GO" id="GO:0071949">
    <property type="term" value="F:FAD binding"/>
    <property type="evidence" value="ECO:0007669"/>
    <property type="project" value="TreeGrafter"/>
</dbReference>
<evidence type="ECO:0000313" key="8">
    <source>
        <dbReference type="Proteomes" id="UP000515512"/>
    </source>
</evidence>
<accession>A0A7D6V942</accession>
<keyword evidence="7" id="KW-0456">Lyase</keyword>
<feature type="binding site" evidence="4">
    <location>
        <begin position="232"/>
        <end position="236"/>
    </location>
    <ligand>
        <name>FAD</name>
        <dbReference type="ChEBI" id="CHEBI:57692"/>
    </ligand>
</feature>
<gene>
    <name evidence="7" type="ORF">H0264_25650</name>
</gene>
<comment type="similarity">
    <text evidence="5">Belongs to the DNA photolyase family.</text>
</comment>
<keyword evidence="1 4" id="KW-0285">Flavoprotein</keyword>
<evidence type="ECO:0000313" key="7">
    <source>
        <dbReference type="EMBL" id="QLY28702.1"/>
    </source>
</evidence>
<evidence type="ECO:0000256" key="4">
    <source>
        <dbReference type="PIRSR" id="PIRSR602081-1"/>
    </source>
</evidence>
<dbReference type="SUPFAM" id="SSF48173">
    <property type="entry name" value="Cryptochrome/photolyase FAD-binding domain"/>
    <property type="match status" value="1"/>
</dbReference>
<dbReference type="InterPro" id="IPR036134">
    <property type="entry name" value="Crypto/Photolyase_FAD-like_sf"/>
</dbReference>
<feature type="binding site" evidence="4">
    <location>
        <position position="263"/>
    </location>
    <ligand>
        <name>FAD</name>
        <dbReference type="ChEBI" id="CHEBI:57692"/>
    </ligand>
</feature>
<keyword evidence="3 5" id="KW-0157">Chromophore</keyword>
<dbReference type="Pfam" id="PF00875">
    <property type="entry name" value="DNA_photolyase"/>
    <property type="match status" value="1"/>
</dbReference>
<dbReference type="Gene3D" id="3.40.50.620">
    <property type="entry name" value="HUPs"/>
    <property type="match status" value="1"/>
</dbReference>
<name>A0A7D6V942_9NOCA</name>
<evidence type="ECO:0000256" key="2">
    <source>
        <dbReference type="ARBA" id="ARBA00022827"/>
    </source>
</evidence>
<dbReference type="GO" id="GO:0003904">
    <property type="term" value="F:deoxyribodipyrimidine photo-lyase activity"/>
    <property type="evidence" value="ECO:0007669"/>
    <property type="project" value="TreeGrafter"/>
</dbReference>
<feature type="binding site" evidence="4">
    <location>
        <begin position="360"/>
        <end position="362"/>
    </location>
    <ligand>
        <name>FAD</name>
        <dbReference type="ChEBI" id="CHEBI:57692"/>
    </ligand>
</feature>
<organism evidence="7 8">
    <name type="scientific">Nocardia huaxiensis</name>
    <dbReference type="NCBI Taxonomy" id="2755382"/>
    <lineage>
        <taxon>Bacteria</taxon>
        <taxon>Bacillati</taxon>
        <taxon>Actinomycetota</taxon>
        <taxon>Actinomycetes</taxon>
        <taxon>Mycobacteriales</taxon>
        <taxon>Nocardiaceae</taxon>
        <taxon>Nocardia</taxon>
    </lineage>
</organism>
<dbReference type="GO" id="GO:0003677">
    <property type="term" value="F:DNA binding"/>
    <property type="evidence" value="ECO:0007669"/>
    <property type="project" value="TreeGrafter"/>
</dbReference>
<evidence type="ECO:0000256" key="3">
    <source>
        <dbReference type="ARBA" id="ARBA00022991"/>
    </source>
</evidence>
<dbReference type="InterPro" id="IPR036155">
    <property type="entry name" value="Crypto/Photolyase_N_sf"/>
</dbReference>
<dbReference type="Gene3D" id="1.10.579.10">
    <property type="entry name" value="DNA Cyclobutane Dipyrimidine Photolyase, subunit A, domain 3"/>
    <property type="match status" value="1"/>
</dbReference>
<dbReference type="Pfam" id="PF03441">
    <property type="entry name" value="FAD_binding_7"/>
    <property type="match status" value="1"/>
</dbReference>
<protein>
    <submittedName>
        <fullName evidence="7">Deoxyribodipyrimidine photo-lyase</fullName>
    </submittedName>
</protein>
<feature type="binding site" evidence="4">
    <location>
        <position position="220"/>
    </location>
    <ligand>
        <name>FAD</name>
        <dbReference type="ChEBI" id="CHEBI:57692"/>
    </ligand>
</feature>
<dbReference type="AlphaFoldDB" id="A0A7D6V942"/>
<keyword evidence="2 4" id="KW-0274">FAD</keyword>
<reference evidence="7 8" key="1">
    <citation type="submission" date="2020-07" db="EMBL/GenBank/DDBJ databases">
        <authorList>
            <person name="Zhuang K."/>
            <person name="Ran Y."/>
        </authorList>
    </citation>
    <scope>NUCLEOTIDE SEQUENCE [LARGE SCALE GENOMIC DNA]</scope>
    <source>
        <strain evidence="7 8">WCH-YHL-001</strain>
    </source>
</reference>
<dbReference type="Proteomes" id="UP000515512">
    <property type="component" value="Chromosome"/>
</dbReference>
<dbReference type="Gene3D" id="1.25.40.80">
    <property type="match status" value="1"/>
</dbReference>
<feature type="domain" description="Photolyase/cryptochrome alpha/beta" evidence="6">
    <location>
        <begin position="2"/>
        <end position="131"/>
    </location>
</feature>
<comment type="cofactor">
    <cofactor evidence="4">
        <name>FAD</name>
        <dbReference type="ChEBI" id="CHEBI:57692"/>
    </cofactor>
    <text evidence="4">Binds 1 FAD per subunit.</text>
</comment>
<dbReference type="PANTHER" id="PTHR11455">
    <property type="entry name" value="CRYPTOCHROME"/>
    <property type="match status" value="1"/>
</dbReference>
<dbReference type="InterPro" id="IPR014729">
    <property type="entry name" value="Rossmann-like_a/b/a_fold"/>
</dbReference>
<dbReference type="SUPFAM" id="SSF52425">
    <property type="entry name" value="Cryptochrome/photolyase, N-terminal domain"/>
    <property type="match status" value="1"/>
</dbReference>
<dbReference type="PRINTS" id="PR00147">
    <property type="entry name" value="DNAPHOTLYASE"/>
</dbReference>
<dbReference type="RefSeq" id="WP_181579908.1">
    <property type="nucleotide sequence ID" value="NZ_CP059399.1"/>
</dbReference>
<proteinExistence type="inferred from homology"/>
<dbReference type="GO" id="GO:0006950">
    <property type="term" value="P:response to stress"/>
    <property type="evidence" value="ECO:0007669"/>
    <property type="project" value="UniProtKB-ARBA"/>
</dbReference>